<evidence type="ECO:0000313" key="1">
    <source>
        <dbReference type="EMBL" id="AXV45893.1"/>
    </source>
</evidence>
<dbReference type="RefSeq" id="WP_114249808.1">
    <property type="nucleotide sequence ID" value="NZ_CP071948.1"/>
</dbReference>
<name>A0A385FWI4_PSEAI</name>
<dbReference type="AlphaFoldDB" id="A0A385FWI4"/>
<geneLocation type="plasmid" evidence="1">
    <name>pMKPA34-1</name>
</geneLocation>
<sequence>MALRGRQPALFLGIEHHQGEMLGTVQGDIRIEGIQRRRRLLGGVIHDINLNAMDAYQLAICLVEMDGGLVGQDMNLD</sequence>
<reference evidence="1" key="1">
    <citation type="submission" date="2018-06" db="EMBL/GenBank/DDBJ databases">
        <title>Complete Sequence of plasmid pMKPA34-1 and pMKPA34-2 isolated from MDR P. aeruginosa.</title>
        <authorList>
            <person name="Subedi D."/>
            <person name="Kohli G.S."/>
            <person name="Vijay A.K."/>
            <person name="Rice S.A."/>
            <person name="Willcox M."/>
        </authorList>
    </citation>
    <scope>NUCLEOTIDE SEQUENCE</scope>
    <source>
        <strain evidence="1">PA34</strain>
        <plasmid evidence="1">pMKPA34-1</plasmid>
    </source>
</reference>
<organism evidence="1">
    <name type="scientific">Pseudomonas aeruginosa</name>
    <dbReference type="NCBI Taxonomy" id="287"/>
    <lineage>
        <taxon>Bacteria</taxon>
        <taxon>Pseudomonadati</taxon>
        <taxon>Pseudomonadota</taxon>
        <taxon>Gammaproteobacteria</taxon>
        <taxon>Pseudomonadales</taxon>
        <taxon>Pseudomonadaceae</taxon>
        <taxon>Pseudomonas</taxon>
    </lineage>
</organism>
<accession>A0A385FWI4</accession>
<proteinExistence type="predicted"/>
<gene>
    <name evidence="1" type="ORF">pMKPA34_0050</name>
</gene>
<protein>
    <submittedName>
        <fullName evidence="1">Uncharacterized protein</fullName>
    </submittedName>
</protein>
<keyword evidence="1" id="KW-0614">Plasmid</keyword>
<dbReference type="EMBL" id="MH547560">
    <property type="protein sequence ID" value="AXV45893.1"/>
    <property type="molecule type" value="Genomic_DNA"/>
</dbReference>